<dbReference type="AlphaFoldDB" id="A0A1S7LEF5"/>
<dbReference type="InterPro" id="IPR051257">
    <property type="entry name" value="Diverse_CBS-Domain"/>
</dbReference>
<accession>A0A1S7LEF5</accession>
<dbReference type="EMBL" id="LO017727">
    <property type="protein sequence ID" value="CRH04793.1"/>
    <property type="molecule type" value="Genomic_DNA"/>
</dbReference>
<evidence type="ECO:0000256" key="2">
    <source>
        <dbReference type="PROSITE-ProRule" id="PRU00703"/>
    </source>
</evidence>
<dbReference type="SUPFAM" id="SSF54631">
    <property type="entry name" value="CBS-domain pair"/>
    <property type="match status" value="1"/>
</dbReference>
<dbReference type="CDD" id="cd04586">
    <property type="entry name" value="CBS_pair_BON_assoc"/>
    <property type="match status" value="1"/>
</dbReference>
<proteinExistence type="predicted"/>
<dbReference type="InterPro" id="IPR000644">
    <property type="entry name" value="CBS_dom"/>
</dbReference>
<dbReference type="PANTHER" id="PTHR43080">
    <property type="entry name" value="CBS DOMAIN-CONTAINING PROTEIN CBSX3, MITOCHONDRIAL"/>
    <property type="match status" value="1"/>
</dbReference>
<organism evidence="4">
    <name type="scientific">Magnetococcus massalia (strain MO-1)</name>
    <dbReference type="NCBI Taxonomy" id="451514"/>
    <lineage>
        <taxon>Bacteria</taxon>
        <taxon>Pseudomonadati</taxon>
        <taxon>Pseudomonadota</taxon>
        <taxon>Magnetococcia</taxon>
        <taxon>Magnetococcales</taxon>
        <taxon>Magnetococcaceae</taxon>
        <taxon>Magnetococcus</taxon>
    </lineage>
</organism>
<evidence type="ECO:0000313" key="4">
    <source>
        <dbReference type="EMBL" id="CRH04793.1"/>
    </source>
</evidence>
<reference evidence="4" key="1">
    <citation type="submission" date="2015-04" db="EMBL/GenBank/DDBJ databases">
        <authorList>
            <person name="Syromyatnikov M.Y."/>
            <person name="Popov V.N."/>
        </authorList>
    </citation>
    <scope>NUCLEOTIDE SEQUENCE</scope>
    <source>
        <strain evidence="4">MO-1</strain>
    </source>
</reference>
<feature type="domain" description="CBS" evidence="3">
    <location>
        <begin position="98"/>
        <end position="153"/>
    </location>
</feature>
<dbReference type="Pfam" id="PF00571">
    <property type="entry name" value="CBS"/>
    <property type="match status" value="2"/>
</dbReference>
<dbReference type="Gene3D" id="3.10.580.10">
    <property type="entry name" value="CBS-domain"/>
    <property type="match status" value="1"/>
</dbReference>
<dbReference type="InterPro" id="IPR046342">
    <property type="entry name" value="CBS_dom_sf"/>
</dbReference>
<dbReference type="PANTHER" id="PTHR43080:SF2">
    <property type="entry name" value="CBS DOMAIN-CONTAINING PROTEIN"/>
    <property type="match status" value="1"/>
</dbReference>
<protein>
    <recommendedName>
        <fullName evidence="3">CBS domain-containing protein</fullName>
    </recommendedName>
</protein>
<evidence type="ECO:0000256" key="1">
    <source>
        <dbReference type="ARBA" id="ARBA00023122"/>
    </source>
</evidence>
<dbReference type="SMART" id="SM00116">
    <property type="entry name" value="CBS"/>
    <property type="match status" value="2"/>
</dbReference>
<sequence length="153" mass="16100">MTMKARELMNADAKRVGTEASVHEVALLLADKSICAVPVVDEGVLVGIITEGDLIDRVKQVHLPTIVNILDAVIPLGGGHQYEEDLRKIAACKAGEIMTGAVISVDPEADISKVATVLSEQHVTVVPVVGEGQLLGLIDKSDVIRGMLASKDA</sequence>
<evidence type="ECO:0000259" key="3">
    <source>
        <dbReference type="PROSITE" id="PS51371"/>
    </source>
</evidence>
<keyword evidence="1 2" id="KW-0129">CBS domain</keyword>
<dbReference type="PROSITE" id="PS51371">
    <property type="entry name" value="CBS"/>
    <property type="match status" value="2"/>
</dbReference>
<name>A0A1S7LEF5_MAGMO</name>
<gene>
    <name evidence="4" type="ORF">MAGMO_0589</name>
</gene>
<feature type="domain" description="CBS" evidence="3">
    <location>
        <begin position="9"/>
        <end position="65"/>
    </location>
</feature>